<feature type="chain" id="PRO_5039749502" description="Phosphate-binding protein" evidence="4">
    <location>
        <begin position="26"/>
        <end position="343"/>
    </location>
</feature>
<dbReference type="Pfam" id="PF12849">
    <property type="entry name" value="PBP_like_2"/>
    <property type="match status" value="1"/>
</dbReference>
<feature type="region of interest" description="Disordered" evidence="5">
    <location>
        <begin position="29"/>
        <end position="55"/>
    </location>
</feature>
<dbReference type="GO" id="GO:0006817">
    <property type="term" value="P:phosphate ion transport"/>
    <property type="evidence" value="ECO:0007669"/>
    <property type="project" value="UniProtKB-UniRule"/>
</dbReference>
<evidence type="ECO:0000256" key="1">
    <source>
        <dbReference type="ARBA" id="ARBA00008725"/>
    </source>
</evidence>
<dbReference type="Proteomes" id="UP000219688">
    <property type="component" value="Unassembled WGS sequence"/>
</dbReference>
<dbReference type="AlphaFoldDB" id="A0A285VUK0"/>
<gene>
    <name evidence="7" type="ORF">SAMN05421879_1128</name>
</gene>
<dbReference type="PANTHER" id="PTHR30570:SF1">
    <property type="entry name" value="PHOSPHATE-BINDING PROTEIN PSTS"/>
    <property type="match status" value="1"/>
</dbReference>
<feature type="domain" description="PBP" evidence="6">
    <location>
        <begin position="58"/>
        <end position="310"/>
    </location>
</feature>
<evidence type="ECO:0000256" key="4">
    <source>
        <dbReference type="RuleBase" id="RU367119"/>
    </source>
</evidence>
<dbReference type="RefSeq" id="WP_097188976.1">
    <property type="nucleotide sequence ID" value="NZ_OBQK01000012.1"/>
</dbReference>
<dbReference type="PANTHER" id="PTHR30570">
    <property type="entry name" value="PERIPLASMIC PHOSPHATE BINDING COMPONENT OF PHOSPHATE ABC TRANSPORTER"/>
    <property type="match status" value="1"/>
</dbReference>
<keyword evidence="8" id="KW-1185">Reference proteome</keyword>
<dbReference type="InterPro" id="IPR011862">
    <property type="entry name" value="Phos-bd"/>
</dbReference>
<keyword evidence="3 4" id="KW-0732">Signal</keyword>
<accession>A0A285VUK0</accession>
<sequence length="343" mass="35656">MSLRHNNLARASVVAAALLALTACGDDADGASDETTSAAAGSEDGADESSAESEGGMALAGDIAIDGSSTVTPLTEPAAELFMQENPDVRIAVGTSGTGGGFEKFCAGETDISMASRQIDEEEIASCEEAGITFEELGVANDGLAVVVNPENDWATCLTVDELNAAWRDGSTVQSWSDINPEFPDEAIALYGPGTDSGTFDYFTDAINGEEGNIRQDYNDIGEDDNAAVTGVSGEVGAMAFIPLSFVLEAGDQVKAIEVENEAGECVAPTNETVQAGDYNPLGRELFIYPKGESIADKPEVKAFAEFYVNNSDEIAEAAGFIALTEEQKAEALEQIATLGGGR</sequence>
<comment type="similarity">
    <text evidence="1 4">Belongs to the PstS family.</text>
</comment>
<dbReference type="InterPro" id="IPR050811">
    <property type="entry name" value="Phosphate_ABC_transporter"/>
</dbReference>
<dbReference type="NCBIfam" id="TIGR02136">
    <property type="entry name" value="ptsS_2"/>
    <property type="match status" value="1"/>
</dbReference>
<proteinExistence type="inferred from homology"/>
<dbReference type="CDD" id="cd13654">
    <property type="entry name" value="PBP2_phosphate_like_2"/>
    <property type="match status" value="1"/>
</dbReference>
<evidence type="ECO:0000256" key="2">
    <source>
        <dbReference type="ARBA" id="ARBA00022448"/>
    </source>
</evidence>
<organism evidence="7 8">
    <name type="scientific">Ornithinimicrobium cerasi</name>
    <dbReference type="NCBI Taxonomy" id="2248773"/>
    <lineage>
        <taxon>Bacteria</taxon>
        <taxon>Bacillati</taxon>
        <taxon>Actinomycetota</taxon>
        <taxon>Actinomycetes</taxon>
        <taxon>Micrococcales</taxon>
        <taxon>Ornithinimicrobiaceae</taxon>
        <taxon>Ornithinimicrobium</taxon>
    </lineage>
</organism>
<reference evidence="8" key="1">
    <citation type="submission" date="2017-08" db="EMBL/GenBank/DDBJ databases">
        <authorList>
            <person name="Varghese N."/>
            <person name="Submissions S."/>
        </authorList>
    </citation>
    <scope>NUCLEOTIDE SEQUENCE [LARGE SCALE GENOMIC DNA]</scope>
    <source>
        <strain evidence="8">USBA17B2</strain>
    </source>
</reference>
<keyword evidence="2 4" id="KW-0813">Transport</keyword>
<dbReference type="EMBL" id="OBQK01000012">
    <property type="protein sequence ID" value="SOC57288.1"/>
    <property type="molecule type" value="Genomic_DNA"/>
</dbReference>
<name>A0A285VUK0_9MICO</name>
<comment type="function">
    <text evidence="4">Involved in the system for phosphate transport across the cytoplasmic membrane.</text>
</comment>
<protein>
    <recommendedName>
        <fullName evidence="4">Phosphate-binding protein</fullName>
    </recommendedName>
</protein>
<evidence type="ECO:0000256" key="5">
    <source>
        <dbReference type="SAM" id="MobiDB-lite"/>
    </source>
</evidence>
<evidence type="ECO:0000256" key="3">
    <source>
        <dbReference type="ARBA" id="ARBA00022729"/>
    </source>
</evidence>
<evidence type="ECO:0000259" key="6">
    <source>
        <dbReference type="Pfam" id="PF12849"/>
    </source>
</evidence>
<keyword evidence="4" id="KW-0592">Phosphate transport</keyword>
<evidence type="ECO:0000313" key="8">
    <source>
        <dbReference type="Proteomes" id="UP000219688"/>
    </source>
</evidence>
<dbReference type="PROSITE" id="PS51257">
    <property type="entry name" value="PROKAR_LIPOPROTEIN"/>
    <property type="match status" value="1"/>
</dbReference>
<dbReference type="InterPro" id="IPR024370">
    <property type="entry name" value="PBP_domain"/>
</dbReference>
<feature type="signal peptide" evidence="4">
    <location>
        <begin position="1"/>
        <end position="25"/>
    </location>
</feature>
<dbReference type="SUPFAM" id="SSF53850">
    <property type="entry name" value="Periplasmic binding protein-like II"/>
    <property type="match status" value="1"/>
</dbReference>
<dbReference type="Gene3D" id="3.40.190.10">
    <property type="entry name" value="Periplasmic binding protein-like II"/>
    <property type="match status" value="2"/>
</dbReference>
<dbReference type="GO" id="GO:0042301">
    <property type="term" value="F:phosphate ion binding"/>
    <property type="evidence" value="ECO:0007669"/>
    <property type="project" value="UniProtKB-UniRule"/>
</dbReference>
<evidence type="ECO:0000313" key="7">
    <source>
        <dbReference type="EMBL" id="SOC57288.1"/>
    </source>
</evidence>